<protein>
    <submittedName>
        <fullName evidence="1">Uncharacterized protein</fullName>
    </submittedName>
</protein>
<dbReference type="Proteomes" id="UP001629230">
    <property type="component" value="Unassembled WGS sequence"/>
</dbReference>
<reference evidence="1 2" key="1">
    <citation type="journal article" date="2024" name="Chem. Sci.">
        <title>Discovery of megapolipeptins by genome mining of a Burkholderiales bacteria collection.</title>
        <authorList>
            <person name="Paulo B.S."/>
            <person name="Recchia M.J.J."/>
            <person name="Lee S."/>
            <person name="Fergusson C.H."/>
            <person name="Romanowski S.B."/>
            <person name="Hernandez A."/>
            <person name="Krull N."/>
            <person name="Liu D.Y."/>
            <person name="Cavanagh H."/>
            <person name="Bos A."/>
            <person name="Gray C.A."/>
            <person name="Murphy B.T."/>
            <person name="Linington R.G."/>
            <person name="Eustaquio A.S."/>
        </authorList>
    </citation>
    <scope>NUCLEOTIDE SEQUENCE [LARGE SCALE GENOMIC DNA]</scope>
    <source>
        <strain evidence="1 2">RL17-350-BIC-A</strain>
    </source>
</reference>
<evidence type="ECO:0000313" key="2">
    <source>
        <dbReference type="Proteomes" id="UP001629230"/>
    </source>
</evidence>
<dbReference type="RefSeq" id="WP_408178725.1">
    <property type="nucleotide sequence ID" value="NZ_JAQQEZ010000015.1"/>
</dbReference>
<accession>A0ABW9AT28</accession>
<evidence type="ECO:0000313" key="1">
    <source>
        <dbReference type="EMBL" id="MFM0003720.1"/>
    </source>
</evidence>
<dbReference type="EMBL" id="JAQQEZ010000015">
    <property type="protein sequence ID" value="MFM0003720.1"/>
    <property type="molecule type" value="Genomic_DNA"/>
</dbReference>
<keyword evidence="2" id="KW-1185">Reference proteome</keyword>
<gene>
    <name evidence="1" type="ORF">PQR57_22160</name>
</gene>
<proteinExistence type="predicted"/>
<organism evidence="1 2">
    <name type="scientific">Paraburkholderia dipogonis</name>
    <dbReference type="NCBI Taxonomy" id="1211383"/>
    <lineage>
        <taxon>Bacteria</taxon>
        <taxon>Pseudomonadati</taxon>
        <taxon>Pseudomonadota</taxon>
        <taxon>Betaproteobacteria</taxon>
        <taxon>Burkholderiales</taxon>
        <taxon>Burkholderiaceae</taxon>
        <taxon>Paraburkholderia</taxon>
    </lineage>
</organism>
<comment type="caution">
    <text evidence="1">The sequence shown here is derived from an EMBL/GenBank/DDBJ whole genome shotgun (WGS) entry which is preliminary data.</text>
</comment>
<sequence length="243" mass="25394">MNQVNVSGAVRRRWKASARRFVPVHAPRHHAHASEAAAVDDKEMNMISKHLSILSAIAAALLSLSAAAQAGDRGDHGDHGGLCSNATLKGPFEFIGHGEILGLKAADGTLHPYAAPSILDDVALVTFDGRGTFQRTDFGMIGGLPKGGQTTFNPNQMGTYTVNSDCTGTMKIVYTAGGAVPAGVETDLNIVVAADGTLVESVVYRAVTVSGVSGDGNVRCPPDCEQGVQESFEGKKVLVYGFR</sequence>
<name>A0ABW9AT28_9BURK</name>